<feature type="non-terminal residue" evidence="1">
    <location>
        <position position="574"/>
    </location>
</feature>
<protein>
    <submittedName>
        <fullName evidence="1">Uncharacterized protein</fullName>
    </submittedName>
</protein>
<organism evidence="1">
    <name type="scientific">marine sediment metagenome</name>
    <dbReference type="NCBI Taxonomy" id="412755"/>
    <lineage>
        <taxon>unclassified sequences</taxon>
        <taxon>metagenomes</taxon>
        <taxon>ecological metagenomes</taxon>
    </lineage>
</organism>
<gene>
    <name evidence="1" type="ORF">LCGC14_2307780</name>
</gene>
<comment type="caution">
    <text evidence="1">The sequence shown here is derived from an EMBL/GenBank/DDBJ whole genome shotgun (WGS) entry which is preliminary data.</text>
</comment>
<dbReference type="AlphaFoldDB" id="A0A0F9EYV3"/>
<reference evidence="1" key="1">
    <citation type="journal article" date="2015" name="Nature">
        <title>Complex archaea that bridge the gap between prokaryotes and eukaryotes.</title>
        <authorList>
            <person name="Spang A."/>
            <person name="Saw J.H."/>
            <person name="Jorgensen S.L."/>
            <person name="Zaremba-Niedzwiedzka K."/>
            <person name="Martijn J."/>
            <person name="Lind A.E."/>
            <person name="van Eijk R."/>
            <person name="Schleper C."/>
            <person name="Guy L."/>
            <person name="Ettema T.J."/>
        </authorList>
    </citation>
    <scope>NUCLEOTIDE SEQUENCE</scope>
</reference>
<evidence type="ECO:0000313" key="1">
    <source>
        <dbReference type="EMBL" id="KKL50210.1"/>
    </source>
</evidence>
<accession>A0A0F9EYV3</accession>
<sequence length="574" mass="63311">RTASNTFIVRDRATGQELFKGATKEDAERFINDSGQDGTVVFDGNIPIDTDIPGNVMPPPSPGLRVNEPFDFPPNTKVGTIIDGLQAITPFFTPFKDWSAAADNILGTRIFSEIYIDTQGTKGRSTARALPWLRRLRDEVEKIFLDEKMSMSDRENAFMYIETMNIKDLLGSHKKGLGPLKNRSATADEISSYELIMELDVGTQRLYDFIRLRETLFDAEARILETTVENLDPIIKESIINEIIEKKDITPNEIVGIKIFDLIRTQDLNDNSLYVVSRLVEADRGNALSRADFAAKNKMTAAQIKAANRIEAIQDEIAALPDVPIDDIRLIRGYMPHYASQQTVDPANSILFQPGQSRDVRFVNALIRSGETDVYAMDPIAVTAKYIKNAFDAAEGFNDAVNKAQRYIDTELRGKDALATVVASSYLNEIKGIPKGQFTQKIVDAVFKKMGLKIELNIRRDIVNTVVAQVSAAFLGGRPGLAGRDLLQVAVLLNARFGAKRSARALVLAQMLGSEGTKALRDSGELPSIGIVEFETAAQLEASAIGKTMGKLPATIRRVSEVALTTSLQRSSYE</sequence>
<name>A0A0F9EYV3_9ZZZZ</name>
<dbReference type="EMBL" id="LAZR01032684">
    <property type="protein sequence ID" value="KKL50210.1"/>
    <property type="molecule type" value="Genomic_DNA"/>
</dbReference>
<feature type="non-terminal residue" evidence="1">
    <location>
        <position position="1"/>
    </location>
</feature>
<proteinExistence type="predicted"/>